<dbReference type="AlphaFoldDB" id="A0A1J1IG54"/>
<dbReference type="EMBL" id="CVRI01000047">
    <property type="protein sequence ID" value="CRK98022.1"/>
    <property type="molecule type" value="Genomic_DNA"/>
</dbReference>
<keyword evidence="2" id="KW-1185">Reference proteome</keyword>
<reference evidence="1 2" key="1">
    <citation type="submission" date="2015-04" db="EMBL/GenBank/DDBJ databases">
        <authorList>
            <person name="Syromyatnikov M.Y."/>
            <person name="Popov V.N."/>
        </authorList>
    </citation>
    <scope>NUCLEOTIDE SEQUENCE [LARGE SCALE GENOMIC DNA]</scope>
</reference>
<protein>
    <submittedName>
        <fullName evidence="1">CLUMA_CG011391, isoform A</fullName>
    </submittedName>
</protein>
<accession>A0A1J1IG54</accession>
<evidence type="ECO:0000313" key="2">
    <source>
        <dbReference type="Proteomes" id="UP000183832"/>
    </source>
</evidence>
<dbReference type="Proteomes" id="UP000183832">
    <property type="component" value="Unassembled WGS sequence"/>
</dbReference>
<sequence length="69" mass="7976">MLTLHKIEIEFCYWSQLSISLNSLKQINDFNDSLKASSILKLCENNTKLNNSKLIPFCGSRLLGFYYVN</sequence>
<proteinExistence type="predicted"/>
<organism evidence="1 2">
    <name type="scientific">Clunio marinus</name>
    <dbReference type="NCBI Taxonomy" id="568069"/>
    <lineage>
        <taxon>Eukaryota</taxon>
        <taxon>Metazoa</taxon>
        <taxon>Ecdysozoa</taxon>
        <taxon>Arthropoda</taxon>
        <taxon>Hexapoda</taxon>
        <taxon>Insecta</taxon>
        <taxon>Pterygota</taxon>
        <taxon>Neoptera</taxon>
        <taxon>Endopterygota</taxon>
        <taxon>Diptera</taxon>
        <taxon>Nematocera</taxon>
        <taxon>Chironomoidea</taxon>
        <taxon>Chironomidae</taxon>
        <taxon>Clunio</taxon>
    </lineage>
</organism>
<evidence type="ECO:0000313" key="1">
    <source>
        <dbReference type="EMBL" id="CRK98022.1"/>
    </source>
</evidence>
<name>A0A1J1IG54_9DIPT</name>
<gene>
    <name evidence="1" type="ORF">CLUMA_CG011391</name>
</gene>